<dbReference type="Proteomes" id="UP001153365">
    <property type="component" value="Unassembled WGS sequence"/>
</dbReference>
<feature type="region of interest" description="Disordered" evidence="1">
    <location>
        <begin position="1"/>
        <end position="53"/>
    </location>
</feature>
<proteinExistence type="predicted"/>
<feature type="compositionally biased region" description="Basic and acidic residues" evidence="1">
    <location>
        <begin position="32"/>
        <end position="47"/>
    </location>
</feature>
<name>A0AAV0AYP5_PHAPC</name>
<dbReference type="EMBL" id="CALTRL010002375">
    <property type="protein sequence ID" value="CAH7675591.1"/>
    <property type="molecule type" value="Genomic_DNA"/>
</dbReference>
<evidence type="ECO:0000256" key="1">
    <source>
        <dbReference type="SAM" id="MobiDB-lite"/>
    </source>
</evidence>
<sequence>MLHYSEAIGAIHPPDNTGERLEWGEGGGPVLEGRDDMGENGAGREGKVTASASGSFDKMGRVGVFVQRMVLSIGREGKRIEESSSQGGPTAVDPPMDLLGIGTDKATFTAPSGQPCISLQGEEATKSKSTQAQLSNRSLGGIQIQAQAIYSQNTEVRRHGCKAGAWTRIQGPTWESAPTEEYSHILGSVQDGESSPFSPIN</sequence>
<gene>
    <name evidence="2" type="ORF">PPACK8108_LOCUS10617</name>
</gene>
<evidence type="ECO:0000313" key="3">
    <source>
        <dbReference type="Proteomes" id="UP001153365"/>
    </source>
</evidence>
<reference evidence="2" key="1">
    <citation type="submission" date="2022-06" db="EMBL/GenBank/DDBJ databases">
        <authorList>
            <consortium name="SYNGENTA / RWTH Aachen University"/>
        </authorList>
    </citation>
    <scope>NUCLEOTIDE SEQUENCE</scope>
</reference>
<protein>
    <submittedName>
        <fullName evidence="2">Uncharacterized protein</fullName>
    </submittedName>
</protein>
<comment type="caution">
    <text evidence="2">The sequence shown here is derived from an EMBL/GenBank/DDBJ whole genome shotgun (WGS) entry which is preliminary data.</text>
</comment>
<organism evidence="2 3">
    <name type="scientific">Phakopsora pachyrhizi</name>
    <name type="common">Asian soybean rust disease fungus</name>
    <dbReference type="NCBI Taxonomy" id="170000"/>
    <lineage>
        <taxon>Eukaryota</taxon>
        <taxon>Fungi</taxon>
        <taxon>Dikarya</taxon>
        <taxon>Basidiomycota</taxon>
        <taxon>Pucciniomycotina</taxon>
        <taxon>Pucciniomycetes</taxon>
        <taxon>Pucciniales</taxon>
        <taxon>Phakopsoraceae</taxon>
        <taxon>Phakopsora</taxon>
    </lineage>
</organism>
<accession>A0AAV0AYP5</accession>
<keyword evidence="3" id="KW-1185">Reference proteome</keyword>
<dbReference type="AlphaFoldDB" id="A0AAV0AYP5"/>
<evidence type="ECO:0000313" key="2">
    <source>
        <dbReference type="EMBL" id="CAH7675591.1"/>
    </source>
</evidence>